<proteinExistence type="predicted"/>
<keyword evidence="4 5" id="KW-0472">Membrane</keyword>
<sequence>MTKEGKLQIGQINFFTERLLAGLVDGSIVLGLSLFPRIGWLFGLIYFLFKDSLPLLNGQSFGRRLFKIKVINKADGTGLMKSPDKALIRQIIFLVPILNLLELYRFFTKSERFGDTWTDTTVVRS</sequence>
<dbReference type="EMBL" id="JAGUCN010000023">
    <property type="protein sequence ID" value="MBS2213169.1"/>
    <property type="molecule type" value="Genomic_DNA"/>
</dbReference>
<feature type="domain" description="RDD" evidence="6">
    <location>
        <begin position="40"/>
        <end position="101"/>
    </location>
</feature>
<gene>
    <name evidence="7" type="ORF">KEM09_17265</name>
</gene>
<evidence type="ECO:0000313" key="8">
    <source>
        <dbReference type="Proteomes" id="UP000721861"/>
    </source>
</evidence>
<evidence type="ECO:0000256" key="2">
    <source>
        <dbReference type="ARBA" id="ARBA00022692"/>
    </source>
</evidence>
<protein>
    <submittedName>
        <fullName evidence="7">RDD family protein</fullName>
    </submittedName>
</protein>
<dbReference type="Proteomes" id="UP000721861">
    <property type="component" value="Unassembled WGS sequence"/>
</dbReference>
<keyword evidence="2 5" id="KW-0812">Transmembrane</keyword>
<reference evidence="7 8" key="1">
    <citation type="journal article" date="2014" name="Int. J. Syst. Evol. Microbiol.">
        <title>Carboxylicivirga gen. nov. in the family Marinilabiliaceae with two novel species, Carboxylicivirga mesophila sp. nov. and Carboxylicivirga taeanensis sp. nov., and reclassification of Cytophaga fermentans as Saccharicrinis fermentans gen. nov., comb. nov.</title>
        <authorList>
            <person name="Yang S.H."/>
            <person name="Seo H.S."/>
            <person name="Woo J.H."/>
            <person name="Oh H.M."/>
            <person name="Jang H."/>
            <person name="Lee J.H."/>
            <person name="Kim S.J."/>
            <person name="Kwon K.K."/>
        </authorList>
    </citation>
    <scope>NUCLEOTIDE SEQUENCE [LARGE SCALE GENOMIC DNA]</scope>
    <source>
        <strain evidence="7 8">JCM 18290</strain>
    </source>
</reference>
<evidence type="ECO:0000256" key="3">
    <source>
        <dbReference type="ARBA" id="ARBA00022989"/>
    </source>
</evidence>
<keyword evidence="3 5" id="KW-1133">Transmembrane helix</keyword>
<dbReference type="RefSeq" id="WP_212230191.1">
    <property type="nucleotide sequence ID" value="NZ_JAGUCN010000023.1"/>
</dbReference>
<evidence type="ECO:0000259" key="6">
    <source>
        <dbReference type="Pfam" id="PF06271"/>
    </source>
</evidence>
<organism evidence="7 8">
    <name type="scientific">Carboxylicivirga mesophila</name>
    <dbReference type="NCBI Taxonomy" id="1166478"/>
    <lineage>
        <taxon>Bacteria</taxon>
        <taxon>Pseudomonadati</taxon>
        <taxon>Bacteroidota</taxon>
        <taxon>Bacteroidia</taxon>
        <taxon>Marinilabiliales</taxon>
        <taxon>Marinilabiliaceae</taxon>
        <taxon>Carboxylicivirga</taxon>
    </lineage>
</organism>
<comment type="caution">
    <text evidence="7">The sequence shown here is derived from an EMBL/GenBank/DDBJ whole genome shotgun (WGS) entry which is preliminary data.</text>
</comment>
<dbReference type="InterPro" id="IPR010432">
    <property type="entry name" value="RDD"/>
</dbReference>
<evidence type="ECO:0000256" key="5">
    <source>
        <dbReference type="SAM" id="Phobius"/>
    </source>
</evidence>
<feature type="transmembrane region" description="Helical" evidence="5">
    <location>
        <begin position="20"/>
        <end position="49"/>
    </location>
</feature>
<name>A0ABS5KE18_9BACT</name>
<dbReference type="Pfam" id="PF06271">
    <property type="entry name" value="RDD"/>
    <property type="match status" value="1"/>
</dbReference>
<evidence type="ECO:0000256" key="1">
    <source>
        <dbReference type="ARBA" id="ARBA00004141"/>
    </source>
</evidence>
<comment type="subcellular location">
    <subcellularLocation>
        <location evidence="1">Membrane</location>
        <topology evidence="1">Multi-pass membrane protein</topology>
    </subcellularLocation>
</comment>
<evidence type="ECO:0000313" key="7">
    <source>
        <dbReference type="EMBL" id="MBS2213169.1"/>
    </source>
</evidence>
<keyword evidence="8" id="KW-1185">Reference proteome</keyword>
<accession>A0ABS5KE18</accession>
<feature type="transmembrane region" description="Helical" evidence="5">
    <location>
        <begin position="87"/>
        <end position="107"/>
    </location>
</feature>
<evidence type="ECO:0000256" key="4">
    <source>
        <dbReference type="ARBA" id="ARBA00023136"/>
    </source>
</evidence>